<protein>
    <submittedName>
        <fullName evidence="1">Uncharacterized protein</fullName>
    </submittedName>
</protein>
<dbReference type="EMBL" id="JAAALK010000079">
    <property type="protein sequence ID" value="KAG8100373.1"/>
    <property type="molecule type" value="Genomic_DNA"/>
</dbReference>
<comment type="caution">
    <text evidence="1">The sequence shown here is derived from an EMBL/GenBank/DDBJ whole genome shotgun (WGS) entry which is preliminary data.</text>
</comment>
<gene>
    <name evidence="1" type="ORF">GUJ93_ZPchr0013g37185</name>
</gene>
<name>A0A8J5WZK8_ZIZPA</name>
<proteinExistence type="predicted"/>
<evidence type="ECO:0000313" key="1">
    <source>
        <dbReference type="EMBL" id="KAG8100373.1"/>
    </source>
</evidence>
<dbReference type="Proteomes" id="UP000729402">
    <property type="component" value="Unassembled WGS sequence"/>
</dbReference>
<accession>A0A8J5WZK8</accession>
<reference evidence="1" key="2">
    <citation type="submission" date="2021-02" db="EMBL/GenBank/DDBJ databases">
        <authorList>
            <person name="Kimball J.A."/>
            <person name="Haas M.W."/>
            <person name="Macchietto M."/>
            <person name="Kono T."/>
            <person name="Duquette J."/>
            <person name="Shao M."/>
        </authorList>
    </citation>
    <scope>NUCLEOTIDE SEQUENCE</scope>
    <source>
        <tissue evidence="1">Fresh leaf tissue</tissue>
    </source>
</reference>
<evidence type="ECO:0000313" key="2">
    <source>
        <dbReference type="Proteomes" id="UP000729402"/>
    </source>
</evidence>
<sequence length="93" mass="10252">MVGNTEDDDDSVVPALEDLSKKDHAEIEAKTKELHDHMLGRYVKIGDAFVKRDVGSITITSGPPKYFAPWMPFSPPQVSFHQELARPKGSVGS</sequence>
<organism evidence="1 2">
    <name type="scientific">Zizania palustris</name>
    <name type="common">Northern wild rice</name>
    <dbReference type="NCBI Taxonomy" id="103762"/>
    <lineage>
        <taxon>Eukaryota</taxon>
        <taxon>Viridiplantae</taxon>
        <taxon>Streptophyta</taxon>
        <taxon>Embryophyta</taxon>
        <taxon>Tracheophyta</taxon>
        <taxon>Spermatophyta</taxon>
        <taxon>Magnoliopsida</taxon>
        <taxon>Liliopsida</taxon>
        <taxon>Poales</taxon>
        <taxon>Poaceae</taxon>
        <taxon>BOP clade</taxon>
        <taxon>Oryzoideae</taxon>
        <taxon>Oryzeae</taxon>
        <taxon>Zizaniinae</taxon>
        <taxon>Zizania</taxon>
    </lineage>
</organism>
<keyword evidence="2" id="KW-1185">Reference proteome</keyword>
<dbReference type="AlphaFoldDB" id="A0A8J5WZK8"/>
<reference evidence="1" key="1">
    <citation type="journal article" date="2021" name="bioRxiv">
        <title>Whole Genome Assembly and Annotation of Northern Wild Rice, Zizania palustris L., Supports a Whole Genome Duplication in the Zizania Genus.</title>
        <authorList>
            <person name="Haas M."/>
            <person name="Kono T."/>
            <person name="Macchietto M."/>
            <person name="Millas R."/>
            <person name="McGilp L."/>
            <person name="Shao M."/>
            <person name="Duquette J."/>
            <person name="Hirsch C.N."/>
            <person name="Kimball J."/>
        </authorList>
    </citation>
    <scope>NUCLEOTIDE SEQUENCE</scope>
    <source>
        <tissue evidence="1">Fresh leaf tissue</tissue>
    </source>
</reference>